<evidence type="ECO:0000313" key="3">
    <source>
        <dbReference type="Proteomes" id="UP001319045"/>
    </source>
</evidence>
<feature type="transmembrane region" description="Helical" evidence="1">
    <location>
        <begin position="90"/>
        <end position="112"/>
    </location>
</feature>
<protein>
    <submittedName>
        <fullName evidence="2">Uncharacterized protein</fullName>
    </submittedName>
</protein>
<dbReference type="RefSeq" id="WP_207154108.1">
    <property type="nucleotide sequence ID" value="NZ_AP024484.1"/>
</dbReference>
<keyword evidence="1" id="KW-1133">Transmembrane helix</keyword>
<keyword evidence="1" id="KW-0812">Transmembrane</keyword>
<evidence type="ECO:0000313" key="2">
    <source>
        <dbReference type="EMBL" id="BCS86520.1"/>
    </source>
</evidence>
<keyword evidence="3" id="KW-1185">Reference proteome</keyword>
<name>A0ABM7P189_9BACT</name>
<evidence type="ECO:0000256" key="1">
    <source>
        <dbReference type="SAM" id="Phobius"/>
    </source>
</evidence>
<feature type="transmembrane region" description="Helical" evidence="1">
    <location>
        <begin position="66"/>
        <end position="84"/>
    </location>
</feature>
<dbReference type="EMBL" id="AP024484">
    <property type="protein sequence ID" value="BCS86520.1"/>
    <property type="molecule type" value="Genomic_DNA"/>
</dbReference>
<sequence>MAFTLNKMNREVDDLQQMVFRRIEIWGNNIDFPQMNDYGISKETLTDYLFDKQAILDTIGSERFQYTLLGFFVVIPIFIVACFPDSKLPWGINTAWIAGAGGVVLFGIYRLIMKMIISIRLKKMYDSKHESYINKVLSYRL</sequence>
<accession>A0ABM7P189</accession>
<keyword evidence="1" id="KW-0472">Membrane</keyword>
<organism evidence="2 3">
    <name type="scientific">Prevotella herbatica</name>
    <dbReference type="NCBI Taxonomy" id="2801997"/>
    <lineage>
        <taxon>Bacteria</taxon>
        <taxon>Pseudomonadati</taxon>
        <taxon>Bacteroidota</taxon>
        <taxon>Bacteroidia</taxon>
        <taxon>Bacteroidales</taxon>
        <taxon>Prevotellaceae</taxon>
        <taxon>Prevotella</taxon>
    </lineage>
</organism>
<gene>
    <name evidence="2" type="ORF">prwr041_24130</name>
</gene>
<dbReference type="Proteomes" id="UP001319045">
    <property type="component" value="Chromosome"/>
</dbReference>
<reference evidence="2 3" key="1">
    <citation type="journal article" date="2022" name="Int. J. Syst. Evol. Microbiol.">
        <title>Prevotella herbatica sp. nov., a plant polysaccharide-decomposing anaerobic bacterium isolated from a methanogenic reactor.</title>
        <authorList>
            <person name="Uek A."/>
            <person name="Tonouchi A."/>
            <person name="Kaku N."/>
            <person name="Ueki K."/>
        </authorList>
    </citation>
    <scope>NUCLEOTIDE SEQUENCE [LARGE SCALE GENOMIC DNA]</scope>
    <source>
        <strain evidence="2 3">WR041</strain>
    </source>
</reference>
<proteinExistence type="predicted"/>